<gene>
    <name evidence="2" type="ORF">SGM_1195</name>
</gene>
<name>F3NDI1_9ACTN</name>
<dbReference type="STRING" id="996637.SGM_1195"/>
<dbReference type="Proteomes" id="UP000003022">
    <property type="component" value="Unassembled WGS sequence"/>
</dbReference>
<evidence type="ECO:0000313" key="2">
    <source>
        <dbReference type="EMBL" id="EGG48468.1"/>
    </source>
</evidence>
<proteinExistence type="predicted"/>
<feature type="region of interest" description="Disordered" evidence="1">
    <location>
        <begin position="1"/>
        <end position="46"/>
    </location>
</feature>
<accession>F3NDI1</accession>
<feature type="compositionally biased region" description="Polar residues" evidence="1">
    <location>
        <begin position="37"/>
        <end position="46"/>
    </location>
</feature>
<dbReference type="AlphaFoldDB" id="F3NDI1"/>
<evidence type="ECO:0000313" key="3">
    <source>
        <dbReference type="Proteomes" id="UP000003022"/>
    </source>
</evidence>
<organism evidence="2 3">
    <name type="scientific">Streptomyces griseoaurantiacus M045</name>
    <dbReference type="NCBI Taxonomy" id="996637"/>
    <lineage>
        <taxon>Bacteria</taxon>
        <taxon>Bacillati</taxon>
        <taxon>Actinomycetota</taxon>
        <taxon>Actinomycetes</taxon>
        <taxon>Kitasatosporales</taxon>
        <taxon>Streptomycetaceae</taxon>
        <taxon>Streptomyces</taxon>
        <taxon>Streptomyces aurantiacus group</taxon>
    </lineage>
</organism>
<keyword evidence="3" id="KW-1185">Reference proteome</keyword>
<sequence>MGPVPMHRRSSSLRGSGSWRANLPPAASPWVTVGVSRETTPSVPGT</sequence>
<reference evidence="2 3" key="1">
    <citation type="journal article" date="2011" name="J. Bacteriol.">
        <title>Draft genome sequence of the marine bacterium Streptomyces griseoaurantiacus M045, which produces novel manumycin-type antibiotics with a pABA core component.</title>
        <authorList>
            <person name="Li F."/>
            <person name="Jiang P."/>
            <person name="Zheng H."/>
            <person name="Wang S."/>
            <person name="Zhao G."/>
            <person name="Qin S."/>
            <person name="Liu Z."/>
        </authorList>
    </citation>
    <scope>NUCLEOTIDE SEQUENCE [LARGE SCALE GENOMIC DNA]</scope>
    <source>
        <strain evidence="2 3">M045</strain>
    </source>
</reference>
<feature type="compositionally biased region" description="Basic residues" evidence="1">
    <location>
        <begin position="1"/>
        <end position="11"/>
    </location>
</feature>
<protein>
    <submittedName>
        <fullName evidence="2">Uncharacterized protein</fullName>
    </submittedName>
</protein>
<comment type="caution">
    <text evidence="2">The sequence shown here is derived from an EMBL/GenBank/DDBJ whole genome shotgun (WGS) entry which is preliminary data.</text>
</comment>
<dbReference type="EMBL" id="AEYX01000022">
    <property type="protein sequence ID" value="EGG48468.1"/>
    <property type="molecule type" value="Genomic_DNA"/>
</dbReference>
<evidence type="ECO:0000256" key="1">
    <source>
        <dbReference type="SAM" id="MobiDB-lite"/>
    </source>
</evidence>